<dbReference type="InterPro" id="IPR006612">
    <property type="entry name" value="THAP_Znf"/>
</dbReference>
<feature type="region of interest" description="Disordered" evidence="6">
    <location>
        <begin position="89"/>
        <end position="124"/>
    </location>
</feature>
<dbReference type="Pfam" id="PF05485">
    <property type="entry name" value="THAP"/>
    <property type="match status" value="1"/>
</dbReference>
<dbReference type="RefSeq" id="XP_022250145.1">
    <property type="nucleotide sequence ID" value="XM_022394437.1"/>
</dbReference>
<keyword evidence="4 5" id="KW-0238">DNA-binding</keyword>
<feature type="compositionally biased region" description="Basic and acidic residues" evidence="6">
    <location>
        <begin position="104"/>
        <end position="120"/>
    </location>
</feature>
<evidence type="ECO:0000259" key="7">
    <source>
        <dbReference type="PROSITE" id="PS50950"/>
    </source>
</evidence>
<organism evidence="8 11">
    <name type="scientific">Limulus polyphemus</name>
    <name type="common">Atlantic horseshoe crab</name>
    <dbReference type="NCBI Taxonomy" id="6850"/>
    <lineage>
        <taxon>Eukaryota</taxon>
        <taxon>Metazoa</taxon>
        <taxon>Ecdysozoa</taxon>
        <taxon>Arthropoda</taxon>
        <taxon>Chelicerata</taxon>
        <taxon>Merostomata</taxon>
        <taxon>Xiphosura</taxon>
        <taxon>Limulidae</taxon>
        <taxon>Limulus</taxon>
    </lineage>
</organism>
<evidence type="ECO:0000256" key="4">
    <source>
        <dbReference type="ARBA" id="ARBA00023125"/>
    </source>
</evidence>
<evidence type="ECO:0000313" key="9">
    <source>
        <dbReference type="RefSeq" id="XP_022250143.1"/>
    </source>
</evidence>
<dbReference type="InterPro" id="IPR026516">
    <property type="entry name" value="THAP1/10"/>
</dbReference>
<evidence type="ECO:0000256" key="5">
    <source>
        <dbReference type="PROSITE-ProRule" id="PRU00309"/>
    </source>
</evidence>
<dbReference type="Gene3D" id="6.20.210.20">
    <property type="entry name" value="THAP domain"/>
    <property type="match status" value="1"/>
</dbReference>
<keyword evidence="1" id="KW-0479">Metal-binding</keyword>
<keyword evidence="3" id="KW-0862">Zinc</keyword>
<feature type="region of interest" description="Disordered" evidence="6">
    <location>
        <begin position="324"/>
        <end position="351"/>
    </location>
</feature>
<evidence type="ECO:0000313" key="8">
    <source>
        <dbReference type="Proteomes" id="UP000694941"/>
    </source>
</evidence>
<keyword evidence="2 5" id="KW-0863">Zinc-finger</keyword>
<keyword evidence="8" id="KW-1185">Reference proteome</keyword>
<dbReference type="PANTHER" id="PTHR46600">
    <property type="entry name" value="THAP DOMAIN-CONTAINING"/>
    <property type="match status" value="1"/>
</dbReference>
<evidence type="ECO:0000256" key="6">
    <source>
        <dbReference type="SAM" id="MobiDB-lite"/>
    </source>
</evidence>
<name>A0ABM1T2N9_LIMPO</name>
<evidence type="ECO:0000256" key="1">
    <source>
        <dbReference type="ARBA" id="ARBA00022723"/>
    </source>
</evidence>
<proteinExistence type="predicted"/>
<dbReference type="Proteomes" id="UP000694941">
    <property type="component" value="Unplaced"/>
</dbReference>
<dbReference type="RefSeq" id="XP_022250144.1">
    <property type="nucleotide sequence ID" value="XM_022394436.1"/>
</dbReference>
<evidence type="ECO:0000256" key="2">
    <source>
        <dbReference type="ARBA" id="ARBA00022771"/>
    </source>
</evidence>
<dbReference type="SMART" id="SM00980">
    <property type="entry name" value="THAP"/>
    <property type="match status" value="1"/>
</dbReference>
<dbReference type="SUPFAM" id="SSF57716">
    <property type="entry name" value="Glucocorticoid receptor-like (DNA-binding domain)"/>
    <property type="match status" value="1"/>
</dbReference>
<dbReference type="InterPro" id="IPR038441">
    <property type="entry name" value="THAP_Znf_sf"/>
</dbReference>
<accession>A0ABM1T2N9</accession>
<protein>
    <submittedName>
        <fullName evidence="9 10">Uncharacterized protein LOC106466426</fullName>
    </submittedName>
</protein>
<evidence type="ECO:0000313" key="10">
    <source>
        <dbReference type="RefSeq" id="XP_022250144.1"/>
    </source>
</evidence>
<sequence>MRVCAASSCKSISELSSGLTFHPLPKDEFLRDQWIDLLGIDDSKITDQTRVCSLHFKPKDFVNFKRNLKTGSIPSLYLSKEKSVPIVDDIAKNNDNSNEFDGEEEKKEESLSATDKDSAKDGSQIVTLQVKEEEKPVRRASRKAALLAAEKIQRTVKEYGLVEGVRSQSPEPRRDSSISMRMKLSQEFHMALLKNGAPKVAQKSSSGKSSIRVGYSYTGQNELYMECFEEVLSPVQVAAYHQAQQEYDKVMKYILSRRASKSEKVRIIYTSHDGEVLNTVGDSEIRLTNPSTNTGNICQKNITVISDTAAERSDPVQMKLQMETAEERRRRQNRERQQRFRAHQSTENVAKRRRLERERILRKIKNETWEQTEERRRLDAESHARCRAYRRNIQRQITTIDNTFDESVIEQQSCSTMNVVCKT</sequence>
<dbReference type="GeneID" id="106466426"/>
<evidence type="ECO:0000313" key="11">
    <source>
        <dbReference type="RefSeq" id="XP_022250145.1"/>
    </source>
</evidence>
<dbReference type="RefSeq" id="XP_022250143.1">
    <property type="nucleotide sequence ID" value="XM_022394435.1"/>
</dbReference>
<dbReference type="SMART" id="SM00692">
    <property type="entry name" value="DM3"/>
    <property type="match status" value="1"/>
</dbReference>
<feature type="domain" description="THAP-type" evidence="7">
    <location>
        <begin position="1"/>
        <end position="77"/>
    </location>
</feature>
<feature type="compositionally biased region" description="Basic and acidic residues" evidence="6">
    <location>
        <begin position="325"/>
        <end position="338"/>
    </location>
</feature>
<dbReference type="PANTHER" id="PTHR46600:SF11">
    <property type="entry name" value="THAP DOMAIN-CONTAINING PROTEIN 10"/>
    <property type="match status" value="1"/>
</dbReference>
<evidence type="ECO:0000256" key="3">
    <source>
        <dbReference type="ARBA" id="ARBA00022833"/>
    </source>
</evidence>
<dbReference type="PROSITE" id="PS50950">
    <property type="entry name" value="ZF_THAP"/>
    <property type="match status" value="1"/>
</dbReference>
<gene>
    <name evidence="9 10 11" type="primary">LOC106466426</name>
</gene>
<reference evidence="9 10" key="1">
    <citation type="submission" date="2025-05" db="UniProtKB">
        <authorList>
            <consortium name="RefSeq"/>
        </authorList>
    </citation>
    <scope>IDENTIFICATION</scope>
    <source>
        <tissue evidence="9 10">Muscle</tissue>
    </source>
</reference>